<comment type="caution">
    <text evidence="1">The sequence shown here is derived from an EMBL/GenBank/DDBJ whole genome shotgun (WGS) entry which is preliminary data.</text>
</comment>
<proteinExistence type="predicted"/>
<name>A0A2N0SEY3_9GLOM</name>
<dbReference type="VEuPathDB" id="FungiDB:RhiirA1_450365"/>
<evidence type="ECO:0000313" key="1">
    <source>
        <dbReference type="EMBL" id="PKC74109.1"/>
    </source>
</evidence>
<gene>
    <name evidence="1" type="ORF">RhiirA1_450365</name>
</gene>
<organism evidence="1 2">
    <name type="scientific">Rhizophagus irregularis</name>
    <dbReference type="NCBI Taxonomy" id="588596"/>
    <lineage>
        <taxon>Eukaryota</taxon>
        <taxon>Fungi</taxon>
        <taxon>Fungi incertae sedis</taxon>
        <taxon>Mucoromycota</taxon>
        <taxon>Glomeromycotina</taxon>
        <taxon>Glomeromycetes</taxon>
        <taxon>Glomerales</taxon>
        <taxon>Glomeraceae</taxon>
        <taxon>Rhizophagus</taxon>
    </lineage>
</organism>
<reference evidence="1 2" key="1">
    <citation type="submission" date="2017-10" db="EMBL/GenBank/DDBJ databases">
        <title>Extensive intraspecific genome diversity in a model arbuscular mycorrhizal fungus.</title>
        <authorList>
            <person name="Chen E.C.H."/>
            <person name="Morin E."/>
            <person name="Baudet D."/>
            <person name="Noel J."/>
            <person name="Ndikumana S."/>
            <person name="Charron P."/>
            <person name="St-Onge C."/>
            <person name="Giorgi J."/>
            <person name="Grigoriev I.V."/>
            <person name="Roux C."/>
            <person name="Martin F.M."/>
            <person name="Corradi N."/>
        </authorList>
    </citation>
    <scope>NUCLEOTIDE SEQUENCE [LARGE SCALE GENOMIC DNA]</scope>
    <source>
        <strain evidence="1 2">A1</strain>
    </source>
</reference>
<reference evidence="1 2" key="2">
    <citation type="submission" date="2017-10" db="EMBL/GenBank/DDBJ databases">
        <title>Genome analyses suggest a sexual origin of heterokaryosis in a supposedly ancient asexual fungus.</title>
        <authorList>
            <person name="Corradi N."/>
            <person name="Sedzielewska K."/>
            <person name="Noel J."/>
            <person name="Charron P."/>
            <person name="Farinelli L."/>
            <person name="Marton T."/>
            <person name="Kruger M."/>
            <person name="Pelin A."/>
            <person name="Brachmann A."/>
            <person name="Corradi N."/>
        </authorList>
    </citation>
    <scope>NUCLEOTIDE SEQUENCE [LARGE SCALE GENOMIC DNA]</scope>
    <source>
        <strain evidence="1 2">A1</strain>
    </source>
</reference>
<evidence type="ECO:0000313" key="2">
    <source>
        <dbReference type="Proteomes" id="UP000232688"/>
    </source>
</evidence>
<dbReference type="EMBL" id="LLXH01000063">
    <property type="protein sequence ID" value="PKC74109.1"/>
    <property type="molecule type" value="Genomic_DNA"/>
</dbReference>
<dbReference type="Proteomes" id="UP000232688">
    <property type="component" value="Unassembled WGS sequence"/>
</dbReference>
<accession>A0A2N0SEY3</accession>
<dbReference type="AlphaFoldDB" id="A0A2N0SEY3"/>
<sequence>MLGYPKLQLNEQYEHEVNFTPPYHDCELQPIEEKISSKVIVEFRRRAFKNGKKYFESDENIQLIDRI</sequence>
<protein>
    <submittedName>
        <fullName evidence="1">Uncharacterized protein</fullName>
    </submittedName>
</protein>